<accession>A0A9D1A3X2</accession>
<keyword evidence="2" id="KW-0732">Signal</keyword>
<evidence type="ECO:0000256" key="1">
    <source>
        <dbReference type="ARBA" id="ARBA00022737"/>
    </source>
</evidence>
<feature type="chain" id="PRO_5039195472" description="Cell wall-binding protein" evidence="2">
    <location>
        <begin position="26"/>
        <end position="350"/>
    </location>
</feature>
<sequence>MKKRYWKTWILAAALSLGNICLCFGADGTWMDLGDGGWSYQRANGSMARGSWEDIDGEWYYFGPDERMATGWQEISNIRYHFEPDGRLTEGWKCYGDGESGQWHYYDSAGNAVIGWFEDGGDWYWFSPEGILNQESSKTIGGREYWFLPDGRLLSNRYEGIHYYNSLGQPDPSYDVRVWNEQGETITLSAGEEKALEEKLNRLPGGWLKAFVDGDWHFVYCPERGAYQELSDGAGGSYPVRYELNDAERTLYVSSPEGILDGFGAFLYLRSAQDRKDYQYPSILRHREYFILELTGIPQSHKRDESLVFGALFAAYLDEEGKAYMEEEMNDMAWLMGTIIDSRAADGTRK</sequence>
<feature type="signal peptide" evidence="2">
    <location>
        <begin position="1"/>
        <end position="25"/>
    </location>
</feature>
<dbReference type="EMBL" id="DVGC01000034">
    <property type="protein sequence ID" value="HIR05569.1"/>
    <property type="molecule type" value="Genomic_DNA"/>
</dbReference>
<evidence type="ECO:0008006" key="5">
    <source>
        <dbReference type="Google" id="ProtNLM"/>
    </source>
</evidence>
<reference evidence="3" key="2">
    <citation type="journal article" date="2021" name="PeerJ">
        <title>Extensive microbial diversity within the chicken gut microbiome revealed by metagenomics and culture.</title>
        <authorList>
            <person name="Gilroy R."/>
            <person name="Ravi A."/>
            <person name="Getino M."/>
            <person name="Pursley I."/>
            <person name="Horton D.L."/>
            <person name="Alikhan N.F."/>
            <person name="Baker D."/>
            <person name="Gharbi K."/>
            <person name="Hall N."/>
            <person name="Watson M."/>
            <person name="Adriaenssens E.M."/>
            <person name="Foster-Nyarko E."/>
            <person name="Jarju S."/>
            <person name="Secka A."/>
            <person name="Antonio M."/>
            <person name="Oren A."/>
            <person name="Chaudhuri R.R."/>
            <person name="La Ragione R."/>
            <person name="Hildebrand F."/>
            <person name="Pallen M.J."/>
        </authorList>
    </citation>
    <scope>NUCLEOTIDE SEQUENCE</scope>
    <source>
        <strain evidence="3">CHK180-2868</strain>
    </source>
</reference>
<evidence type="ECO:0000313" key="3">
    <source>
        <dbReference type="EMBL" id="HIR05569.1"/>
    </source>
</evidence>
<dbReference type="AlphaFoldDB" id="A0A9D1A3X2"/>
<reference evidence="3" key="1">
    <citation type="submission" date="2020-10" db="EMBL/GenBank/DDBJ databases">
        <authorList>
            <person name="Gilroy R."/>
        </authorList>
    </citation>
    <scope>NUCLEOTIDE SEQUENCE</scope>
    <source>
        <strain evidence="3">CHK180-2868</strain>
    </source>
</reference>
<evidence type="ECO:0000313" key="4">
    <source>
        <dbReference type="Proteomes" id="UP000824250"/>
    </source>
</evidence>
<keyword evidence="1" id="KW-0677">Repeat</keyword>
<dbReference type="Pfam" id="PF01473">
    <property type="entry name" value="Choline_bind_1"/>
    <property type="match status" value="3"/>
</dbReference>
<dbReference type="InterPro" id="IPR018337">
    <property type="entry name" value="Cell_wall/Cho-bd_repeat"/>
</dbReference>
<dbReference type="Gene3D" id="2.10.270.10">
    <property type="entry name" value="Cholin Binding"/>
    <property type="match status" value="2"/>
</dbReference>
<name>A0A9D1A3X2_9FIRM</name>
<dbReference type="Proteomes" id="UP000824250">
    <property type="component" value="Unassembled WGS sequence"/>
</dbReference>
<proteinExistence type="predicted"/>
<dbReference type="SUPFAM" id="SSF69360">
    <property type="entry name" value="Cell wall binding repeat"/>
    <property type="match status" value="1"/>
</dbReference>
<evidence type="ECO:0000256" key="2">
    <source>
        <dbReference type="SAM" id="SignalP"/>
    </source>
</evidence>
<protein>
    <recommendedName>
        <fullName evidence="5">Cell wall-binding protein</fullName>
    </recommendedName>
</protein>
<organism evidence="3 4">
    <name type="scientific">Candidatus Copromonas faecavium</name>
    <name type="common">nom. illeg.</name>
    <dbReference type="NCBI Taxonomy" id="2840740"/>
    <lineage>
        <taxon>Bacteria</taxon>
        <taxon>Bacillati</taxon>
        <taxon>Bacillota</taxon>
        <taxon>Clostridia</taxon>
        <taxon>Lachnospirales</taxon>
        <taxon>Lachnospiraceae</taxon>
        <taxon>Candidatus Copromonas (nom. illeg.)</taxon>
    </lineage>
</organism>
<gene>
    <name evidence="3" type="ORF">IAB28_06345</name>
</gene>
<comment type="caution">
    <text evidence="3">The sequence shown here is derived from an EMBL/GenBank/DDBJ whole genome shotgun (WGS) entry which is preliminary data.</text>
</comment>